<accession>A0A4Q9KCZ6</accession>
<feature type="binding site" evidence="6">
    <location>
        <position position="264"/>
    </location>
    <ligand>
        <name>Mg(2+)</name>
        <dbReference type="ChEBI" id="CHEBI:18420"/>
        <label>1</label>
    </ligand>
</feature>
<name>A0A4Q9KCZ6_9ACTN</name>
<proteinExistence type="inferred from homology"/>
<dbReference type="NCBIfam" id="TIGR00195">
    <property type="entry name" value="exoDNase_III"/>
    <property type="match status" value="1"/>
</dbReference>
<dbReference type="AlphaFoldDB" id="A0A4Q9KCZ6"/>
<evidence type="ECO:0000313" key="10">
    <source>
        <dbReference type="Proteomes" id="UP000292373"/>
    </source>
</evidence>
<dbReference type="GO" id="GO:0008311">
    <property type="term" value="F:double-stranded DNA 3'-5' DNA exonuclease activity"/>
    <property type="evidence" value="ECO:0007669"/>
    <property type="project" value="UniProtKB-EC"/>
</dbReference>
<dbReference type="InterPro" id="IPR037493">
    <property type="entry name" value="ExoIII-like"/>
</dbReference>
<dbReference type="SUPFAM" id="SSF56219">
    <property type="entry name" value="DNase I-like"/>
    <property type="match status" value="1"/>
</dbReference>
<feature type="binding site" evidence="6">
    <location>
        <position position="162"/>
    </location>
    <ligand>
        <name>Mg(2+)</name>
        <dbReference type="ChEBI" id="CHEBI:18420"/>
        <label>1</label>
    </ligand>
</feature>
<dbReference type="Gene3D" id="3.60.10.10">
    <property type="entry name" value="Endonuclease/exonuclease/phosphatase"/>
    <property type="match status" value="1"/>
</dbReference>
<evidence type="ECO:0000256" key="6">
    <source>
        <dbReference type="PIRSR" id="PIRSR604808-2"/>
    </source>
</evidence>
<keyword evidence="6" id="KW-0464">Manganese</keyword>
<keyword evidence="2 6" id="KW-0479">Metal-binding</keyword>
<dbReference type="Pfam" id="PF03372">
    <property type="entry name" value="Exo_endo_phos"/>
    <property type="match status" value="1"/>
</dbReference>
<dbReference type="NCBIfam" id="TIGR00633">
    <property type="entry name" value="xth"/>
    <property type="match status" value="1"/>
</dbReference>
<feature type="active site" description="Proton acceptor" evidence="5">
    <location>
        <position position="265"/>
    </location>
</feature>
<evidence type="ECO:0000256" key="5">
    <source>
        <dbReference type="PIRSR" id="PIRSR604808-1"/>
    </source>
</evidence>
<dbReference type="InterPro" id="IPR004808">
    <property type="entry name" value="AP_endonuc_1"/>
</dbReference>
<evidence type="ECO:0000256" key="7">
    <source>
        <dbReference type="PIRSR" id="PIRSR604808-3"/>
    </source>
</evidence>
<gene>
    <name evidence="9" type="primary">xth</name>
    <name evidence="9" type="ORF">ET989_10230</name>
</gene>
<comment type="caution">
    <text evidence="9">The sequence shown here is derived from an EMBL/GenBank/DDBJ whole genome shotgun (WGS) entry which is preliminary data.</text>
</comment>
<keyword evidence="3 9" id="KW-0378">Hydrolase</keyword>
<feature type="binding site" evidence="6">
    <location>
        <position position="164"/>
    </location>
    <ligand>
        <name>Mg(2+)</name>
        <dbReference type="ChEBI" id="CHEBI:18420"/>
        <label>1</label>
    </ligand>
</feature>
<feature type="site" description="Transition state stabilizer" evidence="7">
    <location>
        <position position="164"/>
    </location>
</feature>
<dbReference type="InterPro" id="IPR005135">
    <property type="entry name" value="Endo/exonuclease/phosphatase"/>
</dbReference>
<dbReference type="Proteomes" id="UP000292373">
    <property type="component" value="Unassembled WGS sequence"/>
</dbReference>
<feature type="binding site" evidence="6">
    <location>
        <position position="8"/>
    </location>
    <ligand>
        <name>Mg(2+)</name>
        <dbReference type="ChEBI" id="CHEBI:18420"/>
        <label>1</label>
    </ligand>
</feature>
<keyword evidence="10" id="KW-1185">Reference proteome</keyword>
<sequence length="274" mass="30999">MLRVASYNVNGIRAAQRRGFECWLERRRPDVVAIQEMRCPPELVPEGVFGDYHHAYHPGSLPGRNGVAVLSRVAPTAVRQGFGSRVFDHEGRYLEVDLDLPGRPPLTVGSLYLTKGSPKVGPDADLARYRRKMRFMASFRAYLVGARRTARREGRQFLVMGDFNVAHERSDLKNWRGAGQKEGFLPEEREWFGSLLSERTLVDVVRRLHPNAEGPYSWWSWMPGAFERDSGWRIDYHLASPGLARTAVAGGTDREESSAERVSDHAPVVVDYAY</sequence>
<organism evidence="9 10">
    <name type="scientific">Propioniciclava sinopodophylli</name>
    <dbReference type="NCBI Taxonomy" id="1837344"/>
    <lineage>
        <taxon>Bacteria</taxon>
        <taxon>Bacillati</taxon>
        <taxon>Actinomycetota</taxon>
        <taxon>Actinomycetes</taxon>
        <taxon>Propionibacteriales</taxon>
        <taxon>Propionibacteriaceae</taxon>
        <taxon>Propioniciclava</taxon>
    </lineage>
</organism>
<feature type="active site" evidence="5">
    <location>
        <position position="112"/>
    </location>
</feature>
<feature type="binding site" evidence="6">
    <location>
        <position position="36"/>
    </location>
    <ligand>
        <name>Mg(2+)</name>
        <dbReference type="ChEBI" id="CHEBI:18420"/>
        <label>1</label>
    </ligand>
</feature>
<dbReference type="PANTHER" id="PTHR43250:SF2">
    <property type="entry name" value="EXODEOXYRIBONUCLEASE III"/>
    <property type="match status" value="1"/>
</dbReference>
<dbReference type="RefSeq" id="WP_131168562.1">
    <property type="nucleotide sequence ID" value="NZ_SDMQ01000009.1"/>
</dbReference>
<dbReference type="EC" id="3.1.11.2" evidence="9"/>
<dbReference type="GO" id="GO:0046872">
    <property type="term" value="F:metal ion binding"/>
    <property type="evidence" value="ECO:0007669"/>
    <property type="project" value="UniProtKB-KW"/>
</dbReference>
<evidence type="ECO:0000256" key="1">
    <source>
        <dbReference type="ARBA" id="ARBA00007092"/>
    </source>
</evidence>
<feature type="site" description="Interaction with DNA substrate" evidence="7">
    <location>
        <position position="265"/>
    </location>
</feature>
<dbReference type="GO" id="GO:0006281">
    <property type="term" value="P:DNA repair"/>
    <property type="evidence" value="ECO:0007669"/>
    <property type="project" value="InterPro"/>
</dbReference>
<evidence type="ECO:0000256" key="2">
    <source>
        <dbReference type="ARBA" id="ARBA00022723"/>
    </source>
</evidence>
<dbReference type="OrthoDB" id="9803914at2"/>
<reference evidence="9 10" key="1">
    <citation type="submission" date="2019-01" db="EMBL/GenBank/DDBJ databases">
        <title>Lactibacter flavus gen. nov., sp. nov., a novel bacterium of the family Propionibacteriaceae isolated from raw milk and dairy products.</title>
        <authorList>
            <person name="Huptas C."/>
            <person name="Wenning M."/>
            <person name="Breitenwieser F."/>
            <person name="Doll E."/>
            <person name="Von Neubeck M."/>
            <person name="Busse H.-J."/>
            <person name="Scherer S."/>
        </authorList>
    </citation>
    <scope>NUCLEOTIDE SEQUENCE [LARGE SCALE GENOMIC DNA]</scope>
    <source>
        <strain evidence="9 10">KCTC 33808</strain>
    </source>
</reference>
<feature type="domain" description="Endonuclease/exonuclease/phosphatase" evidence="8">
    <location>
        <begin position="5"/>
        <end position="265"/>
    </location>
</feature>
<evidence type="ECO:0000259" key="8">
    <source>
        <dbReference type="Pfam" id="PF03372"/>
    </source>
</evidence>
<comment type="cofactor">
    <cofactor evidence="6">
        <name>Mg(2+)</name>
        <dbReference type="ChEBI" id="CHEBI:18420"/>
    </cofactor>
    <cofactor evidence="6">
        <name>Mn(2+)</name>
        <dbReference type="ChEBI" id="CHEBI:29035"/>
    </cofactor>
    <text evidence="6">Probably binds two magnesium or manganese ions per subunit.</text>
</comment>
<feature type="binding site" evidence="6">
    <location>
        <position position="265"/>
    </location>
    <ligand>
        <name>Mg(2+)</name>
        <dbReference type="ChEBI" id="CHEBI:18420"/>
        <label>1</label>
    </ligand>
</feature>
<comment type="similarity">
    <text evidence="1">Belongs to the DNA repair enzymes AP/ExoA family.</text>
</comment>
<evidence type="ECO:0000313" key="9">
    <source>
        <dbReference type="EMBL" id="TBT84031.1"/>
    </source>
</evidence>
<dbReference type="PANTHER" id="PTHR43250">
    <property type="entry name" value="EXODEOXYRIBONUCLEASE III"/>
    <property type="match status" value="1"/>
</dbReference>
<dbReference type="PROSITE" id="PS51435">
    <property type="entry name" value="AP_NUCLEASE_F1_4"/>
    <property type="match status" value="1"/>
</dbReference>
<dbReference type="InterPro" id="IPR036691">
    <property type="entry name" value="Endo/exonu/phosph_ase_sf"/>
</dbReference>
<evidence type="ECO:0000256" key="3">
    <source>
        <dbReference type="ARBA" id="ARBA00022801"/>
    </source>
</evidence>
<evidence type="ECO:0000256" key="4">
    <source>
        <dbReference type="ARBA" id="ARBA00022842"/>
    </source>
</evidence>
<feature type="site" description="Important for catalytic activity" evidence="7">
    <location>
        <position position="235"/>
    </location>
</feature>
<keyword evidence="4 6" id="KW-0460">Magnesium</keyword>
<protein>
    <submittedName>
        <fullName evidence="9">Exodeoxyribonuclease III</fullName>
        <ecNumber evidence="9">3.1.11.2</ecNumber>
    </submittedName>
</protein>
<dbReference type="EMBL" id="SDMQ01000009">
    <property type="protein sequence ID" value="TBT84031.1"/>
    <property type="molecule type" value="Genomic_DNA"/>
</dbReference>
<feature type="active site" description="Proton donor/acceptor" evidence="5">
    <location>
        <position position="162"/>
    </location>
</feature>